<organism evidence="1 2">
    <name type="scientific">Thelohanellus kitauei</name>
    <name type="common">Myxosporean</name>
    <dbReference type="NCBI Taxonomy" id="669202"/>
    <lineage>
        <taxon>Eukaryota</taxon>
        <taxon>Metazoa</taxon>
        <taxon>Cnidaria</taxon>
        <taxon>Myxozoa</taxon>
        <taxon>Myxosporea</taxon>
        <taxon>Bivalvulida</taxon>
        <taxon>Platysporina</taxon>
        <taxon>Myxobolidae</taxon>
        <taxon>Thelohanellus</taxon>
    </lineage>
</organism>
<protein>
    <submittedName>
        <fullName evidence="1">Uncharacterized protein</fullName>
    </submittedName>
</protein>
<accession>A0A0C2IQY3</accession>
<sequence>MSNQQIILSQDQKSGTVTLIFHNADFLAAVGDSLRVDSLLHVTINQSIYDEFVKSVMGSFVAEFMDFKKNWPIPQELRKGPSLVMPGIPASLQPLGESHRAAVAQRSGQPADSMQLIRRCCMNGVTKDENHDQKRGRGNQRYSL</sequence>
<name>A0A0C2IQY3_THEKT</name>
<dbReference type="AlphaFoldDB" id="A0A0C2IQY3"/>
<evidence type="ECO:0000313" key="1">
    <source>
        <dbReference type="EMBL" id="KII67859.1"/>
    </source>
</evidence>
<proteinExistence type="predicted"/>
<gene>
    <name evidence="1" type="ORF">RF11_06035</name>
</gene>
<reference evidence="1 2" key="1">
    <citation type="journal article" date="2014" name="Genome Biol. Evol.">
        <title>The genome of the myxosporean Thelohanellus kitauei shows adaptations to nutrient acquisition within its fish host.</title>
        <authorList>
            <person name="Yang Y."/>
            <person name="Xiong J."/>
            <person name="Zhou Z."/>
            <person name="Huo F."/>
            <person name="Miao W."/>
            <person name="Ran C."/>
            <person name="Liu Y."/>
            <person name="Zhang J."/>
            <person name="Feng J."/>
            <person name="Wang M."/>
            <person name="Wang M."/>
            <person name="Wang L."/>
            <person name="Yao B."/>
        </authorList>
    </citation>
    <scope>NUCLEOTIDE SEQUENCE [LARGE SCALE GENOMIC DNA]</scope>
    <source>
        <strain evidence="1">Wuqing</strain>
    </source>
</reference>
<comment type="caution">
    <text evidence="1">The sequence shown here is derived from an EMBL/GenBank/DDBJ whole genome shotgun (WGS) entry which is preliminary data.</text>
</comment>
<dbReference type="Proteomes" id="UP000031668">
    <property type="component" value="Unassembled WGS sequence"/>
</dbReference>
<keyword evidence="2" id="KW-1185">Reference proteome</keyword>
<dbReference type="EMBL" id="JWZT01003059">
    <property type="protein sequence ID" value="KII67859.1"/>
    <property type="molecule type" value="Genomic_DNA"/>
</dbReference>
<evidence type="ECO:0000313" key="2">
    <source>
        <dbReference type="Proteomes" id="UP000031668"/>
    </source>
</evidence>